<dbReference type="InterPro" id="IPR043502">
    <property type="entry name" value="DNA/RNA_pol_sf"/>
</dbReference>
<evidence type="ECO:0000256" key="7">
    <source>
        <dbReference type="ARBA" id="ARBA00023118"/>
    </source>
</evidence>
<dbReference type="Proteomes" id="UP001331561">
    <property type="component" value="Unassembled WGS sequence"/>
</dbReference>
<feature type="domain" description="Reverse transcriptase" evidence="10">
    <location>
        <begin position="1"/>
        <end position="233"/>
    </location>
</feature>
<dbReference type="PANTHER" id="PTHR34047">
    <property type="entry name" value="NUCLEAR INTRON MATURASE 1, MITOCHONDRIAL-RELATED"/>
    <property type="match status" value="1"/>
</dbReference>
<evidence type="ECO:0000256" key="1">
    <source>
        <dbReference type="ARBA" id="ARBA00012493"/>
    </source>
</evidence>
<dbReference type="Gene3D" id="3.30.70.270">
    <property type="match status" value="1"/>
</dbReference>
<comment type="similarity">
    <text evidence="8">Belongs to the bacterial reverse transcriptase family.</text>
</comment>
<evidence type="ECO:0000256" key="5">
    <source>
        <dbReference type="ARBA" id="ARBA00022842"/>
    </source>
</evidence>
<comment type="caution">
    <text evidence="11">The sequence shown here is derived from an EMBL/GenBank/DDBJ whole genome shotgun (WGS) entry which is preliminary data.</text>
</comment>
<dbReference type="GO" id="GO:0003964">
    <property type="term" value="F:RNA-directed DNA polymerase activity"/>
    <property type="evidence" value="ECO:0007669"/>
    <property type="project" value="UniProtKB-KW"/>
</dbReference>
<organism evidence="11 12">
    <name type="scientific">Uliginosibacterium silvisoli</name>
    <dbReference type="NCBI Taxonomy" id="3114758"/>
    <lineage>
        <taxon>Bacteria</taxon>
        <taxon>Pseudomonadati</taxon>
        <taxon>Pseudomonadota</taxon>
        <taxon>Betaproteobacteria</taxon>
        <taxon>Rhodocyclales</taxon>
        <taxon>Zoogloeaceae</taxon>
        <taxon>Uliginosibacterium</taxon>
    </lineage>
</organism>
<dbReference type="InterPro" id="IPR000477">
    <property type="entry name" value="RT_dom"/>
</dbReference>
<dbReference type="PROSITE" id="PS50878">
    <property type="entry name" value="RT_POL"/>
    <property type="match status" value="1"/>
</dbReference>
<dbReference type="InterPro" id="IPR043128">
    <property type="entry name" value="Rev_trsase/Diguanyl_cyclase"/>
</dbReference>
<name>A0ABU6K4V9_9RHOO</name>
<keyword evidence="5" id="KW-0460">Magnesium</keyword>
<reference evidence="11 12" key="1">
    <citation type="submission" date="2024-01" db="EMBL/GenBank/DDBJ databases">
        <title>Uliginosibacterium soil sp. nov.</title>
        <authorList>
            <person name="Lv Y."/>
        </authorList>
    </citation>
    <scope>NUCLEOTIDE SEQUENCE [LARGE SCALE GENOMIC DNA]</scope>
    <source>
        <strain evidence="11 12">H3</strain>
    </source>
</reference>
<dbReference type="PRINTS" id="PR00866">
    <property type="entry name" value="RNADNAPOLMS"/>
</dbReference>
<dbReference type="InterPro" id="IPR051083">
    <property type="entry name" value="GrpII_Intron_Splice-Mob/Def"/>
</dbReference>
<keyword evidence="6 11" id="KW-0695">RNA-directed DNA polymerase</keyword>
<dbReference type="EMBL" id="JAYXHS010000002">
    <property type="protein sequence ID" value="MEC5386659.1"/>
    <property type="molecule type" value="Genomic_DNA"/>
</dbReference>
<keyword evidence="2" id="KW-0808">Transferase</keyword>
<accession>A0ABU6K4V9</accession>
<proteinExistence type="inferred from homology"/>
<evidence type="ECO:0000256" key="9">
    <source>
        <dbReference type="ARBA" id="ARBA00048173"/>
    </source>
</evidence>
<dbReference type="InterPro" id="IPR000123">
    <property type="entry name" value="Reverse_transcriptase_msDNA"/>
</dbReference>
<dbReference type="CDD" id="cd03487">
    <property type="entry name" value="RT_Bac_retron_II"/>
    <property type="match status" value="1"/>
</dbReference>
<evidence type="ECO:0000256" key="2">
    <source>
        <dbReference type="ARBA" id="ARBA00022679"/>
    </source>
</evidence>
<keyword evidence="3" id="KW-0548">Nucleotidyltransferase</keyword>
<dbReference type="PANTHER" id="PTHR34047:SF7">
    <property type="entry name" value="RNA-DIRECTED DNA POLYMERASE"/>
    <property type="match status" value="1"/>
</dbReference>
<sequence>MTPTPIRELFDAVYHGKYQFDDFASCSVIENYEQVAWQKRVIYKPSKKLKAYHAFLNSFLFEHIPINEKVVFSYRKGANPHLALLPHAKSRAFYQTDLTKFFDSITSPLIRRTIIGNATPIADLAQYIDRIIELTTINECLPIGFSTSPSISNACLKEFDDSLEQQCNDSGLIYSRYADDIIISAQDRQQIKDIEALLEKLLLAKLGPEFTINKSKSKTTTVGRKINALGLVILPSGQISVAMEIKKKIEHQLHFYIKDKARLLEIFNNDMDLGLQQLAGHISHINTADPKYLEKLRRKYGTTVIDSFLHRSVK</sequence>
<evidence type="ECO:0000313" key="11">
    <source>
        <dbReference type="EMBL" id="MEC5386659.1"/>
    </source>
</evidence>
<protein>
    <recommendedName>
        <fullName evidence="1">RNA-directed DNA polymerase</fullName>
        <ecNumber evidence="1">2.7.7.49</ecNumber>
    </recommendedName>
</protein>
<gene>
    <name evidence="11" type="ORF">VVD49_13060</name>
</gene>
<dbReference type="Pfam" id="PF00078">
    <property type="entry name" value="RVT_1"/>
    <property type="match status" value="1"/>
</dbReference>
<comment type="catalytic activity">
    <reaction evidence="9">
        <text>DNA(n) + a 2'-deoxyribonucleoside 5'-triphosphate = DNA(n+1) + diphosphate</text>
        <dbReference type="Rhea" id="RHEA:22508"/>
        <dbReference type="Rhea" id="RHEA-COMP:17339"/>
        <dbReference type="Rhea" id="RHEA-COMP:17340"/>
        <dbReference type="ChEBI" id="CHEBI:33019"/>
        <dbReference type="ChEBI" id="CHEBI:61560"/>
        <dbReference type="ChEBI" id="CHEBI:173112"/>
        <dbReference type="EC" id="2.7.7.49"/>
    </reaction>
</comment>
<keyword evidence="7" id="KW-0051">Antiviral defense</keyword>
<dbReference type="EC" id="2.7.7.49" evidence="1"/>
<evidence type="ECO:0000256" key="6">
    <source>
        <dbReference type="ARBA" id="ARBA00022918"/>
    </source>
</evidence>
<evidence type="ECO:0000256" key="3">
    <source>
        <dbReference type="ARBA" id="ARBA00022695"/>
    </source>
</evidence>
<dbReference type="SUPFAM" id="SSF56672">
    <property type="entry name" value="DNA/RNA polymerases"/>
    <property type="match status" value="1"/>
</dbReference>
<evidence type="ECO:0000256" key="4">
    <source>
        <dbReference type="ARBA" id="ARBA00022723"/>
    </source>
</evidence>
<evidence type="ECO:0000256" key="8">
    <source>
        <dbReference type="ARBA" id="ARBA00034120"/>
    </source>
</evidence>
<evidence type="ECO:0000259" key="10">
    <source>
        <dbReference type="PROSITE" id="PS50878"/>
    </source>
</evidence>
<evidence type="ECO:0000313" key="12">
    <source>
        <dbReference type="Proteomes" id="UP001331561"/>
    </source>
</evidence>
<dbReference type="RefSeq" id="WP_327599618.1">
    <property type="nucleotide sequence ID" value="NZ_JAYXHS010000002.1"/>
</dbReference>
<keyword evidence="4" id="KW-0479">Metal-binding</keyword>
<keyword evidence="12" id="KW-1185">Reference proteome</keyword>